<organism>
    <name type="scientific">Serpula lacrymans var. lacrymans (strain S7.9)</name>
    <name type="common">Dry rot fungus</name>
    <dbReference type="NCBI Taxonomy" id="578457"/>
    <lineage>
        <taxon>Eukaryota</taxon>
        <taxon>Fungi</taxon>
        <taxon>Dikarya</taxon>
        <taxon>Basidiomycota</taxon>
        <taxon>Agaricomycotina</taxon>
        <taxon>Agaricomycetes</taxon>
        <taxon>Agaricomycetidae</taxon>
        <taxon>Boletales</taxon>
        <taxon>Coniophorineae</taxon>
        <taxon>Serpulaceae</taxon>
        <taxon>Serpula</taxon>
    </lineage>
</organism>
<dbReference type="GeneID" id="18821319"/>
<protein>
    <submittedName>
        <fullName evidence="2">Uncharacterized protein</fullName>
    </submittedName>
</protein>
<dbReference type="AlphaFoldDB" id="F8PBI3"/>
<dbReference type="OrthoDB" id="65716at2759"/>
<dbReference type="InterPro" id="IPR039057">
    <property type="entry name" value="Spo22/ZIP4"/>
</dbReference>
<evidence type="ECO:0000313" key="2">
    <source>
        <dbReference type="EMBL" id="EGO19621.1"/>
    </source>
</evidence>
<dbReference type="GO" id="GO:0051321">
    <property type="term" value="P:meiotic cell cycle"/>
    <property type="evidence" value="ECO:0007669"/>
    <property type="project" value="UniProtKB-KW"/>
</dbReference>
<dbReference type="KEGG" id="sla:SERLADRAFT_479248"/>
<keyword evidence="1" id="KW-0469">Meiosis</keyword>
<name>F8PBI3_SERL9</name>
<dbReference type="HOGENOM" id="CLU_1876690_0_0_1"/>
<dbReference type="PANTHER" id="PTHR40375">
    <property type="entry name" value="SPORULATION-SPECIFIC PROTEIN 22"/>
    <property type="match status" value="1"/>
</dbReference>
<dbReference type="Proteomes" id="UP000008064">
    <property type="component" value="Unassembled WGS sequence"/>
</dbReference>
<dbReference type="Pfam" id="PF08631">
    <property type="entry name" value="SPO22"/>
    <property type="match status" value="1"/>
</dbReference>
<gene>
    <name evidence="2" type="ORF">SERLADRAFT_479248</name>
</gene>
<dbReference type="InterPro" id="IPR013940">
    <property type="entry name" value="Spo22/ZIP4/TEX11"/>
</dbReference>
<evidence type="ECO:0000256" key="1">
    <source>
        <dbReference type="ARBA" id="ARBA00023254"/>
    </source>
</evidence>
<dbReference type="RefSeq" id="XP_007323754.1">
    <property type="nucleotide sequence ID" value="XM_007323692.1"/>
</dbReference>
<proteinExistence type="predicted"/>
<dbReference type="PANTHER" id="PTHR40375:SF2">
    <property type="entry name" value="SPORULATION-SPECIFIC PROTEIN 22"/>
    <property type="match status" value="1"/>
</dbReference>
<sequence length="136" mass="15523">MADVENSFTEISKTDIEITKVPATACLTLIWQYGDRHYHAGRWSVAADWFLCGTHSIFKSLGSVSSSKCLRKTALCYLQCKEYARAATIIRRCHSNEATTHYVKLLISVHQGLKMKLSNVFMKWWQLPVLTGRCFC</sequence>
<dbReference type="GO" id="GO:0090173">
    <property type="term" value="P:regulation of synaptonemal complex assembly"/>
    <property type="evidence" value="ECO:0007669"/>
    <property type="project" value="InterPro"/>
</dbReference>
<reference evidence="2" key="1">
    <citation type="submission" date="2011-04" db="EMBL/GenBank/DDBJ databases">
        <title>Evolution of plant cell wall degrading machinery underlies the functional diversity of forest fungi.</title>
        <authorList>
            <consortium name="US DOE Joint Genome Institute (JGI-PGF)"/>
            <person name="Eastwood D.C."/>
            <person name="Floudas D."/>
            <person name="Binder M."/>
            <person name="Majcherczyk A."/>
            <person name="Schneider P."/>
            <person name="Aerts A."/>
            <person name="Asiegbu F.O."/>
            <person name="Baker S.E."/>
            <person name="Barry K."/>
            <person name="Bendiksby M."/>
            <person name="Blumentritt M."/>
            <person name="Coutinho P.M."/>
            <person name="Cullen D."/>
            <person name="Cullen D."/>
            <person name="Gathman A."/>
            <person name="Goodell B."/>
            <person name="Henrissat B."/>
            <person name="Ihrmark K."/>
            <person name="Kauserud H."/>
            <person name="Kohler A."/>
            <person name="LaButti K."/>
            <person name="Lapidus A."/>
            <person name="Lavin J.L."/>
            <person name="Lee Y.-H."/>
            <person name="Lindquist E."/>
            <person name="Lilly W."/>
            <person name="Lucas S."/>
            <person name="Morin E."/>
            <person name="Murat C."/>
            <person name="Oguiza J.A."/>
            <person name="Park J."/>
            <person name="Pisabarro A.G."/>
            <person name="Riley R."/>
            <person name="Rosling A."/>
            <person name="Salamov A."/>
            <person name="Schmidt O."/>
            <person name="Schmutz J."/>
            <person name="Skrede I."/>
            <person name="Stenlid J."/>
            <person name="Wiebenga A."/>
            <person name="Xie X."/>
            <person name="Kues U."/>
            <person name="Hibbett D.S."/>
            <person name="Hoffmeister D."/>
            <person name="Hogberg N."/>
            <person name="Martin F."/>
            <person name="Grigoriev I.V."/>
            <person name="Watkinson S.C."/>
        </authorList>
    </citation>
    <scope>NUCLEOTIDE SEQUENCE</scope>
    <source>
        <strain evidence="2">S7.9</strain>
    </source>
</reference>
<accession>F8PBI3</accession>
<dbReference type="EMBL" id="GL945443">
    <property type="protein sequence ID" value="EGO19621.1"/>
    <property type="molecule type" value="Genomic_DNA"/>
</dbReference>